<dbReference type="Pfam" id="PF00331">
    <property type="entry name" value="Glyco_hydro_10"/>
    <property type="match status" value="1"/>
</dbReference>
<keyword evidence="4 6" id="KW-0624">Polysaccharide degradation</keyword>
<name>A0A7M4D208_9BACT</name>
<dbReference type="InterPro" id="IPR001000">
    <property type="entry name" value="GH10_dom"/>
</dbReference>
<keyword evidence="10" id="KW-1185">Reference proteome</keyword>
<evidence type="ECO:0000256" key="2">
    <source>
        <dbReference type="ARBA" id="ARBA00023277"/>
    </source>
</evidence>
<dbReference type="GO" id="GO:0045493">
    <property type="term" value="P:xylan catabolic process"/>
    <property type="evidence" value="ECO:0007669"/>
    <property type="project" value="UniProtKB-KW"/>
</dbReference>
<evidence type="ECO:0000259" key="7">
    <source>
        <dbReference type="PROSITE" id="PS51760"/>
    </source>
</evidence>
<reference evidence="9 10" key="1">
    <citation type="submission" date="2019-11" db="EMBL/GenBank/DDBJ databases">
        <title>Draft genome sequence of Labilibaculum sp. strain SYP isolated from Black Sea.</title>
        <authorList>
            <person name="Yadav S."/>
            <person name="Villanueva L."/>
        </authorList>
    </citation>
    <scope>NUCLEOTIDE SEQUENCE [LARGE SCALE GENOMIC DNA]</scope>
    <source>
        <strain evidence="9 10">44</strain>
    </source>
</reference>
<dbReference type="SUPFAM" id="SSF51445">
    <property type="entry name" value="(Trans)glycosidases"/>
    <property type="match status" value="1"/>
</dbReference>
<keyword evidence="3 6" id="KW-0326">Glycosidase</keyword>
<evidence type="ECO:0000256" key="6">
    <source>
        <dbReference type="RuleBase" id="RU361174"/>
    </source>
</evidence>
<dbReference type="InterPro" id="IPR017853">
    <property type="entry name" value="GH"/>
</dbReference>
<keyword evidence="2 6" id="KW-0119">Carbohydrate metabolism</keyword>
<dbReference type="InterPro" id="IPR031158">
    <property type="entry name" value="GH10_AS"/>
</dbReference>
<dbReference type="EMBL" id="WOTW01000003">
    <property type="protein sequence ID" value="MUP36687.1"/>
    <property type="molecule type" value="Genomic_DNA"/>
</dbReference>
<dbReference type="PANTHER" id="PTHR31490:SF90">
    <property type="entry name" value="ENDO-1,4-BETA-XYLANASE A"/>
    <property type="match status" value="1"/>
</dbReference>
<evidence type="ECO:0000256" key="3">
    <source>
        <dbReference type="ARBA" id="ARBA00023295"/>
    </source>
</evidence>
<evidence type="ECO:0000256" key="1">
    <source>
        <dbReference type="ARBA" id="ARBA00022801"/>
    </source>
</evidence>
<feature type="domain" description="GH10" evidence="7">
    <location>
        <begin position="28"/>
        <end position="375"/>
    </location>
</feature>
<dbReference type="Proteomes" id="UP000462449">
    <property type="component" value="Unassembled WGS sequence"/>
</dbReference>
<evidence type="ECO:0000256" key="4">
    <source>
        <dbReference type="ARBA" id="ARBA00023326"/>
    </source>
</evidence>
<organism evidence="8 11">
    <name type="scientific">Labilibaculum euxinus</name>
    <dbReference type="NCBI Taxonomy" id="2686357"/>
    <lineage>
        <taxon>Bacteria</taxon>
        <taxon>Pseudomonadati</taxon>
        <taxon>Bacteroidota</taxon>
        <taxon>Bacteroidia</taxon>
        <taxon>Marinilabiliales</taxon>
        <taxon>Marinifilaceae</taxon>
        <taxon>Labilibaculum</taxon>
    </lineage>
</organism>
<dbReference type="PANTHER" id="PTHR31490">
    <property type="entry name" value="GLYCOSYL HYDROLASE"/>
    <property type="match status" value="1"/>
</dbReference>
<dbReference type="PRINTS" id="PR00134">
    <property type="entry name" value="GLHYDRLASE10"/>
</dbReference>
<comment type="catalytic activity">
    <reaction evidence="6">
        <text>Endohydrolysis of (1-&gt;4)-beta-D-xylosidic linkages in xylans.</text>
        <dbReference type="EC" id="3.2.1.8"/>
    </reaction>
</comment>
<keyword evidence="1 6" id="KW-0378">Hydrolase</keyword>
<dbReference type="GO" id="GO:0031176">
    <property type="term" value="F:endo-1,4-beta-xylanase activity"/>
    <property type="evidence" value="ECO:0007669"/>
    <property type="project" value="UniProtKB-EC"/>
</dbReference>
<dbReference type="EC" id="3.2.1.8" evidence="6"/>
<evidence type="ECO:0000313" key="11">
    <source>
        <dbReference type="Proteomes" id="UP000462449"/>
    </source>
</evidence>
<dbReference type="AlphaFoldDB" id="A0A7M4D208"/>
<gene>
    <name evidence="9" type="ORF">DWB62_002535</name>
    <name evidence="8" type="ORF">GNY23_02535</name>
</gene>
<dbReference type="InterPro" id="IPR044846">
    <property type="entry name" value="GH10"/>
</dbReference>
<dbReference type="Gene3D" id="3.20.20.80">
    <property type="entry name" value="Glycosidases"/>
    <property type="match status" value="1"/>
</dbReference>
<dbReference type="PROSITE" id="PS00591">
    <property type="entry name" value="GH10_1"/>
    <property type="match status" value="1"/>
</dbReference>
<comment type="caution">
    <text evidence="8">The sequence shown here is derived from an EMBL/GenBank/DDBJ whole genome shotgun (WGS) entry which is preliminary data.</text>
</comment>
<evidence type="ECO:0000313" key="10">
    <source>
        <dbReference type="Proteomes" id="UP000285951"/>
    </source>
</evidence>
<dbReference type="OrthoDB" id="9809277at2"/>
<keyword evidence="8" id="KW-0858">Xylan degradation</keyword>
<dbReference type="PROSITE" id="PS51760">
    <property type="entry name" value="GH10_2"/>
    <property type="match status" value="1"/>
</dbReference>
<evidence type="ECO:0000256" key="5">
    <source>
        <dbReference type="PROSITE-ProRule" id="PRU10061"/>
    </source>
</evidence>
<dbReference type="RefSeq" id="WP_156194596.1">
    <property type="nucleotide sequence ID" value="NZ_QTZN02000003.1"/>
</dbReference>
<dbReference type="SMART" id="SM00633">
    <property type="entry name" value="Glyco_10"/>
    <property type="match status" value="1"/>
</dbReference>
<dbReference type="PROSITE" id="PS51257">
    <property type="entry name" value="PROKAR_LIPOPROTEIN"/>
    <property type="match status" value="1"/>
</dbReference>
<dbReference type="Proteomes" id="UP000285951">
    <property type="component" value="Unassembled WGS sequence"/>
</dbReference>
<dbReference type="EMBL" id="QTZN02000003">
    <property type="protein sequence ID" value="MVB05892.1"/>
    <property type="molecule type" value="Genomic_DNA"/>
</dbReference>
<feature type="active site" description="Nucleophile" evidence="5">
    <location>
        <position position="269"/>
    </location>
</feature>
<protein>
    <recommendedName>
        <fullName evidence="6">Beta-xylanase</fullName>
        <ecNumber evidence="6">3.2.1.8</ecNumber>
    </recommendedName>
</protein>
<sequence>MNRFKKIYNPGFLAFLLLGVLCSCSKTEVKPVSLKLAVGDRFYIGTALNSAQIDGADTSAIKIIKQHFNAVVAENVMKSEVVQPVEGEFDFDMADKFVRFGLDNKLFITGHTLIWHSQAPNWLFVDKQGNDVSRDVLIERMRSHIHTVVGRYKGIIKGWDVVNEAILDDGTWRKSKFYEIIGADFVKLAFEFAHEADPEAELYYNDYSMAKKGKREGVVAMVKSLQEQGVRIDGIGMQGHISMDDPTIEDFEKSIVAFSELGVQVMVTELDLTVLPMPNMNAGADIALNFEFKKELNPYANGLPDSINTKMTERYQDFFRLFYKHSNKISRVTLWGVSDAQSWRNYWPVNGRTDYPLLFDREYKAKPIVEKIINEDL</sequence>
<comment type="similarity">
    <text evidence="6">Belongs to the glycosyl hydrolase 10 (cellulase F) family.</text>
</comment>
<evidence type="ECO:0000313" key="8">
    <source>
        <dbReference type="EMBL" id="MUP36687.1"/>
    </source>
</evidence>
<evidence type="ECO:0000313" key="9">
    <source>
        <dbReference type="EMBL" id="MVB05892.1"/>
    </source>
</evidence>
<accession>A0A7M4D208</accession>
<reference evidence="8 11" key="2">
    <citation type="submission" date="2019-12" db="EMBL/GenBank/DDBJ databases">
        <title>Draft genome sequence of Labilibaculum sp. strain 44 isolated from deep waters of Black Sea.</title>
        <authorList>
            <person name="Yadav S."/>
            <person name="Villanueva L."/>
        </authorList>
    </citation>
    <scope>NUCLEOTIDE SEQUENCE [LARGE SCALE GENOMIC DNA]</scope>
    <source>
        <strain evidence="8 11">44</strain>
    </source>
</reference>
<proteinExistence type="inferred from homology"/>